<name>G2E7I2_9GAMM</name>
<evidence type="ECO:0000313" key="2">
    <source>
        <dbReference type="EMBL" id="EGV27915.1"/>
    </source>
</evidence>
<feature type="region of interest" description="Disordered" evidence="1">
    <location>
        <begin position="1"/>
        <end position="34"/>
    </location>
</feature>
<keyword evidence="3" id="KW-1185">Reference proteome</keyword>
<organism evidence="2 3">
    <name type="scientific">Thiorhodococcus drewsii AZ1</name>
    <dbReference type="NCBI Taxonomy" id="765913"/>
    <lineage>
        <taxon>Bacteria</taxon>
        <taxon>Pseudomonadati</taxon>
        <taxon>Pseudomonadota</taxon>
        <taxon>Gammaproteobacteria</taxon>
        <taxon>Chromatiales</taxon>
        <taxon>Chromatiaceae</taxon>
        <taxon>Thiorhodococcus</taxon>
    </lineage>
</organism>
<accession>G2E7I2</accession>
<evidence type="ECO:0000256" key="1">
    <source>
        <dbReference type="SAM" id="MobiDB-lite"/>
    </source>
</evidence>
<proteinExistence type="predicted"/>
<dbReference type="AlphaFoldDB" id="G2E7I2"/>
<reference evidence="2 3" key="1">
    <citation type="submission" date="2011-06" db="EMBL/GenBank/DDBJ databases">
        <title>The draft genome of Thiorhodococcus drewsii AZ1.</title>
        <authorList>
            <consortium name="US DOE Joint Genome Institute (JGI-PGF)"/>
            <person name="Lucas S."/>
            <person name="Han J."/>
            <person name="Lapidus A."/>
            <person name="Cheng J.-F."/>
            <person name="Goodwin L."/>
            <person name="Pitluck S."/>
            <person name="Peters L."/>
            <person name="Land M.L."/>
            <person name="Hauser L."/>
            <person name="Vogl K."/>
            <person name="Liu Z."/>
            <person name="Imhoff J."/>
            <person name="Thiel V."/>
            <person name="Frigaard N.-U."/>
            <person name="Bryant D.A."/>
            <person name="Woyke T.J."/>
        </authorList>
    </citation>
    <scope>NUCLEOTIDE SEQUENCE [LARGE SCALE GENOMIC DNA]</scope>
    <source>
        <strain evidence="2 3">AZ1</strain>
    </source>
</reference>
<comment type="caution">
    <text evidence="2">The sequence shown here is derived from an EMBL/GenBank/DDBJ whole genome shotgun (WGS) entry which is preliminary data.</text>
</comment>
<dbReference type="Proteomes" id="UP000004200">
    <property type="component" value="Unassembled WGS sequence"/>
</dbReference>
<evidence type="ECO:0000313" key="3">
    <source>
        <dbReference type="Proteomes" id="UP000004200"/>
    </source>
</evidence>
<feature type="non-terminal residue" evidence="2">
    <location>
        <position position="34"/>
    </location>
</feature>
<gene>
    <name evidence="2" type="ORF">ThidrDRAFT_4245</name>
</gene>
<dbReference type="EMBL" id="AFWT01000052">
    <property type="protein sequence ID" value="EGV27915.1"/>
    <property type="molecule type" value="Genomic_DNA"/>
</dbReference>
<protein>
    <submittedName>
        <fullName evidence="2">Uncharacterized protein</fullName>
    </submittedName>
</protein>
<sequence>MHETARNQPIDRVPEFPEDLPLGTLEQELGTIDL</sequence>